<feature type="transmembrane region" description="Helical" evidence="3">
    <location>
        <begin position="76"/>
        <end position="94"/>
    </location>
</feature>
<reference evidence="4 5" key="1">
    <citation type="submission" date="2016-10" db="EMBL/GenBank/DDBJ databases">
        <authorList>
            <person name="Varghese N."/>
            <person name="Submissions S."/>
        </authorList>
    </citation>
    <scope>NUCLEOTIDE SEQUENCE [LARGE SCALE GENOMIC DNA]</scope>
    <source>
        <strain evidence="4 5">DSM 18839</strain>
    </source>
</reference>
<comment type="caution">
    <text evidence="4">The sequence shown here is derived from an EMBL/GenBank/DDBJ whole genome shotgun (WGS) entry which is preliminary data.</text>
</comment>
<accession>A0A8G2BFF7</accession>
<dbReference type="NCBIfam" id="TIGR02302">
    <property type="entry name" value="aProt_lowcomp"/>
    <property type="match status" value="1"/>
</dbReference>
<feature type="compositionally biased region" description="Basic and acidic residues" evidence="2">
    <location>
        <begin position="884"/>
        <end position="905"/>
    </location>
</feature>
<feature type="coiled-coil region" evidence="1">
    <location>
        <begin position="632"/>
        <end position="688"/>
    </location>
</feature>
<evidence type="ECO:0000256" key="1">
    <source>
        <dbReference type="SAM" id="Coils"/>
    </source>
</evidence>
<dbReference type="Proteomes" id="UP000198615">
    <property type="component" value="Unassembled WGS sequence"/>
</dbReference>
<feature type="region of interest" description="Disordered" evidence="2">
    <location>
        <begin position="1"/>
        <end position="24"/>
    </location>
</feature>
<feature type="coiled-coil region" evidence="1">
    <location>
        <begin position="531"/>
        <end position="605"/>
    </location>
</feature>
<keyword evidence="3" id="KW-0472">Membrane</keyword>
<organism evidence="4 5">
    <name type="scientific">Thalassobaculum litoreum DSM 18839</name>
    <dbReference type="NCBI Taxonomy" id="1123362"/>
    <lineage>
        <taxon>Bacteria</taxon>
        <taxon>Pseudomonadati</taxon>
        <taxon>Pseudomonadota</taxon>
        <taxon>Alphaproteobacteria</taxon>
        <taxon>Rhodospirillales</taxon>
        <taxon>Thalassobaculaceae</taxon>
        <taxon>Thalassobaculum</taxon>
    </lineage>
</organism>
<proteinExistence type="predicted"/>
<feature type="region of interest" description="Disordered" evidence="2">
    <location>
        <begin position="240"/>
        <end position="259"/>
    </location>
</feature>
<keyword evidence="3" id="KW-1133">Transmembrane helix</keyword>
<dbReference type="EMBL" id="FNBW01000003">
    <property type="protein sequence ID" value="SDF38152.1"/>
    <property type="molecule type" value="Genomic_DNA"/>
</dbReference>
<dbReference type="RefSeq" id="WP_175474111.1">
    <property type="nucleotide sequence ID" value="NZ_FNBW01000003.1"/>
</dbReference>
<keyword evidence="1" id="KW-0175">Coiled coil</keyword>
<dbReference type="Pfam" id="PF13779">
    <property type="entry name" value="DUF4175"/>
    <property type="match status" value="1"/>
</dbReference>
<dbReference type="AlphaFoldDB" id="A0A8G2BFF7"/>
<sequence>MRDPQTPDRSTSQDRSRSGKQDDTSRPLALKLALSKAVLGWERLWPSLWPPIVIAATFIALALIGVPHWLGDLTYGWGHLALLLILGAAFLWSLRRGAVRWQPATHGDAVRRLERDSGLTHRPLSSLADRPADEANYMGLAIWRAHLKREAARLRGLKVAPPEPAMAKLDRFGLRAGLALALVLGLAIAAGNPGQRIALAFQPDLRSPYASAPPTLDVWINPPAYTGRVPMLLARAADKPADGAEAASPDSASPAEPSLPERLAVPVGSVLLAKVNGGDGTPELAVTDGDGDVARETVLPFETVGTRAHQIEKPIEAGTALTIRQDGDRLAGWTITVVPDLKPTVTMAEPPAATERAALMIHFAASDDYGLASVEARIDRLNSTAEVASDEPIILPLSLPGAAPEAVDAKDYHDLTPHPWAGQPVRITLVARDAIGQEGISEPLNIILPERQFTHPVAQAIIEQRKRLTTEPGAKDDIAQVLMSIAVRPHHYYEDIVTFLALRTAAGRLVLNDEGPEMIEAVQKLLWDTALRVEDGELSLAERELREIERKIMDLLAEDSVDQAELDKLLDEMRQAIDKMLQAMAEQMQEMMRNGEQNAEQMQEVDPNRIIERQDLMDMLERARQMAQAGAKDAAREMLSQLREMMENLRAGRPQMMSPEQLAAREMMRQLQDLAEQQQRLMDETFKNHQQGEEQFGNRGQQNLGQQNLGQQPGQQGQRPGQGQQGQGQQGQRGQGQPGQGQPGRDGSPQGMTSEQLAQMQEQLRRQLGEFMRKLGEGMGQIPQPFGQAERSMKGAGDALGQNQPGEAVGPQGDAIEALQDGAQALSEAMQQQQQAGGGAAPTPGAQGRAQDGQIRDPLNNDREDSQGYATDSTTRHGLPAESDLLRSRRIFDELRKRSGERDRPAQELDYIDRLLKRF</sequence>
<feature type="transmembrane region" description="Helical" evidence="3">
    <location>
        <begin position="48"/>
        <end position="70"/>
    </location>
</feature>
<evidence type="ECO:0000313" key="4">
    <source>
        <dbReference type="EMBL" id="SDF38152.1"/>
    </source>
</evidence>
<feature type="compositionally biased region" description="Low complexity" evidence="2">
    <location>
        <begin position="697"/>
        <end position="722"/>
    </location>
</feature>
<feature type="compositionally biased region" description="Low complexity" evidence="2">
    <location>
        <begin position="823"/>
        <end position="851"/>
    </location>
</feature>
<feature type="region of interest" description="Disordered" evidence="2">
    <location>
        <begin position="777"/>
        <end position="905"/>
    </location>
</feature>
<evidence type="ECO:0000256" key="2">
    <source>
        <dbReference type="SAM" id="MobiDB-lite"/>
    </source>
</evidence>
<name>A0A8G2BFF7_9PROT</name>
<gene>
    <name evidence="4" type="ORF">SAMN05660686_01093</name>
</gene>
<feature type="region of interest" description="Disordered" evidence="2">
    <location>
        <begin position="691"/>
        <end position="757"/>
    </location>
</feature>
<evidence type="ECO:0000313" key="5">
    <source>
        <dbReference type="Proteomes" id="UP000198615"/>
    </source>
</evidence>
<keyword evidence="5" id="KW-1185">Reference proteome</keyword>
<keyword evidence="3" id="KW-0812">Transmembrane</keyword>
<dbReference type="InterPro" id="IPR012683">
    <property type="entry name" value="CHP02302_TM"/>
</dbReference>
<feature type="compositionally biased region" description="Low complexity" evidence="2">
    <location>
        <begin position="243"/>
        <end position="258"/>
    </location>
</feature>
<evidence type="ECO:0000256" key="3">
    <source>
        <dbReference type="SAM" id="Phobius"/>
    </source>
</evidence>
<protein>
    <submittedName>
        <fullName evidence="4">TIGR02302 family protein</fullName>
    </submittedName>
</protein>
<feature type="transmembrane region" description="Helical" evidence="3">
    <location>
        <begin position="172"/>
        <end position="191"/>
    </location>
</feature>
<feature type="compositionally biased region" description="Gly residues" evidence="2">
    <location>
        <begin position="723"/>
        <end position="744"/>
    </location>
</feature>